<reference evidence="2" key="1">
    <citation type="journal article" date="2022" name="bioRxiv">
        <title>Deciphering the potential niche of two novel black yeast fungi from a biological soil crust based on their genomes, phenotypes, and melanin regulation.</title>
        <authorList>
            <consortium name="DOE Joint Genome Institute"/>
            <person name="Carr E.C."/>
            <person name="Barton Q."/>
            <person name="Grambo S."/>
            <person name="Sullivan M."/>
            <person name="Renfro C.M."/>
            <person name="Kuo A."/>
            <person name="Pangilinan J."/>
            <person name="Lipzen A."/>
            <person name="Keymanesh K."/>
            <person name="Savage E."/>
            <person name="Barry K."/>
            <person name="Grigoriev I.V."/>
            <person name="Riekhof W.R."/>
            <person name="Harris S.S."/>
        </authorList>
    </citation>
    <scope>NUCLEOTIDE SEQUENCE</scope>
    <source>
        <strain evidence="2">JF 03-4F</strain>
    </source>
</reference>
<feature type="compositionally biased region" description="Polar residues" evidence="1">
    <location>
        <begin position="15"/>
        <end position="29"/>
    </location>
</feature>
<evidence type="ECO:0000313" key="3">
    <source>
        <dbReference type="Proteomes" id="UP001203852"/>
    </source>
</evidence>
<evidence type="ECO:0000313" key="2">
    <source>
        <dbReference type="EMBL" id="KAI1611487.1"/>
    </source>
</evidence>
<feature type="compositionally biased region" description="Acidic residues" evidence="1">
    <location>
        <begin position="284"/>
        <end position="324"/>
    </location>
</feature>
<name>A0AAN6DTS3_9EURO</name>
<dbReference type="AlphaFoldDB" id="A0AAN6DTS3"/>
<dbReference type="Proteomes" id="UP001203852">
    <property type="component" value="Unassembled WGS sequence"/>
</dbReference>
<dbReference type="EMBL" id="MU404356">
    <property type="protein sequence ID" value="KAI1611487.1"/>
    <property type="molecule type" value="Genomic_DNA"/>
</dbReference>
<evidence type="ECO:0000256" key="1">
    <source>
        <dbReference type="SAM" id="MobiDB-lite"/>
    </source>
</evidence>
<feature type="region of interest" description="Disordered" evidence="1">
    <location>
        <begin position="1"/>
        <end position="29"/>
    </location>
</feature>
<keyword evidence="3" id="KW-1185">Reference proteome</keyword>
<gene>
    <name evidence="2" type="ORF">EDD36DRAFT_290686</name>
</gene>
<sequence length="399" mass="43853">MASARPASSLRQEDQSAAPNMDAQQQQQGGLDYRYGDSTVIFHSFDNDLLLIRIFLDDHTKCIAFEVPDYSQTHYSACLDLHGRLFTNAQGVLVRDFEMSDYNSLVAAVRHGVSTALDEVRLSQAVSLRSVRDAYWAGLAQVIVRAKQYAGLEPYIRHEMFEKILTSAIENSSGINQIQECNYELLVSSLTLDNDLYGSMWTAQLRLRDAGLARPGVVVVAPQTIINTEVRTVASEEDNRAALLESFRRAAGKGAEAQTIADADKAWAHLTNVMWALKVLEDGASGEESSDSDDDNDNDVDMEGEGGSAAEEEDWATEDDDDNDAGTAISSVAPGPSNAATAGPGNRQWNHMPGAEFPWRCLLCPAHKEAHHKGIKNKSSMRRHFDLTHDLDVQLPQSL</sequence>
<proteinExistence type="predicted"/>
<feature type="region of interest" description="Disordered" evidence="1">
    <location>
        <begin position="283"/>
        <end position="351"/>
    </location>
</feature>
<comment type="caution">
    <text evidence="2">The sequence shown here is derived from an EMBL/GenBank/DDBJ whole genome shotgun (WGS) entry which is preliminary data.</text>
</comment>
<organism evidence="2 3">
    <name type="scientific">Exophiala viscosa</name>
    <dbReference type="NCBI Taxonomy" id="2486360"/>
    <lineage>
        <taxon>Eukaryota</taxon>
        <taxon>Fungi</taxon>
        <taxon>Dikarya</taxon>
        <taxon>Ascomycota</taxon>
        <taxon>Pezizomycotina</taxon>
        <taxon>Eurotiomycetes</taxon>
        <taxon>Chaetothyriomycetidae</taxon>
        <taxon>Chaetothyriales</taxon>
        <taxon>Herpotrichiellaceae</taxon>
        <taxon>Exophiala</taxon>
    </lineage>
</organism>
<protein>
    <submittedName>
        <fullName evidence="2">Uncharacterized protein</fullName>
    </submittedName>
</protein>
<accession>A0AAN6DTS3</accession>